<keyword evidence="4" id="KW-1185">Reference proteome</keyword>
<evidence type="ECO:0000313" key="2">
    <source>
        <dbReference type="EMBL" id="CAF3429534.1"/>
    </source>
</evidence>
<comment type="caution">
    <text evidence="3">The sequence shown here is derived from an EMBL/GenBank/DDBJ whole genome shotgun (WGS) entry which is preliminary data.</text>
</comment>
<dbReference type="EMBL" id="CAJNXB010005557">
    <property type="protein sequence ID" value="CAF3429534.1"/>
    <property type="molecule type" value="Genomic_DNA"/>
</dbReference>
<dbReference type="PANTHER" id="PTHR47027:SF20">
    <property type="entry name" value="REVERSE TRANSCRIPTASE-LIKE PROTEIN WITH RNA-DIRECTED DNA POLYMERASE DOMAIN"/>
    <property type="match status" value="1"/>
</dbReference>
<dbReference type="InterPro" id="IPR043502">
    <property type="entry name" value="DNA/RNA_pol_sf"/>
</dbReference>
<protein>
    <recommendedName>
        <fullName evidence="1">Reverse transcriptase domain-containing protein</fullName>
    </recommendedName>
</protein>
<name>A0A820Z4A4_9BILA</name>
<sequence length="717" mass="82645">MEIENAIKQHDPATAYAIIRRLRGGRAKIENFPIFDKQGCLLTNSEERLNRWKDYFNDLLNVPSIVDQTTIQQIPPATITTSEQRRQDKTPTLSEVQCAIKQMKNGKAPGNDGISIDVIKAGVLPMAKWLHEIFVDIWENEIMIKDWTTAILIRLYKNKGDKKICDNYRGISLLVVTSKIFSRIILNRVQGLLDKQLLEEQAGFRSNRSAIDQIFILKMIMEKSHNNNKPLHMCFIDIMKAYDSVDRTLLWQICRHYGLTDKIVQMLKLLYQDTKAQVRINGEISDPFDINSGVQQGGIPSCILFSVLFDFIMRRVIEQVKLLGITGIKMAYGSNDFFHPASDNYIDLEILLLLYADDLVMMCNNATDLELFIQCFEQVTQQFGLTMSVKKTCVMSLKQLQQDLITNKVIKDQEIGNQNLTITIRNEKIETVNDFRYLGCCVTRDHSIEKELETRLAKASRAFNMLRHVIWCRKTVSIQAKLRIFRACVLPVLLYGSEIWSTTAAQEQRLNTFYLKCLRTIIGINLDDRMPNEQLLQLTGQPHLSNILSRNRLRWLGHANRMQTENNVPSMVKKAMFAYFPQTVKPRNFGNRKKWQDKISEDVEKLNIRNWRRETLNRDKWRDTINKYVHSNIPSSNIAEVVQQYKQKSQQRRATTNAPSPPKIIDVLAKQGLKNLDGTYTCPNSKCSGRLFKPQGITGHIKSCAKKWCTKNGISTK</sequence>
<evidence type="ECO:0000259" key="1">
    <source>
        <dbReference type="PROSITE" id="PS50878"/>
    </source>
</evidence>
<dbReference type="AlphaFoldDB" id="A0A820Z4A4"/>
<evidence type="ECO:0000313" key="3">
    <source>
        <dbReference type="EMBL" id="CAF4557069.1"/>
    </source>
</evidence>
<dbReference type="OrthoDB" id="410381at2759"/>
<dbReference type="PROSITE" id="PS50878">
    <property type="entry name" value="RT_POL"/>
    <property type="match status" value="1"/>
</dbReference>
<dbReference type="Proteomes" id="UP000663825">
    <property type="component" value="Unassembled WGS sequence"/>
</dbReference>
<organism evidence="3 4">
    <name type="scientific">Rotaria socialis</name>
    <dbReference type="NCBI Taxonomy" id="392032"/>
    <lineage>
        <taxon>Eukaryota</taxon>
        <taxon>Metazoa</taxon>
        <taxon>Spiralia</taxon>
        <taxon>Gnathifera</taxon>
        <taxon>Rotifera</taxon>
        <taxon>Eurotatoria</taxon>
        <taxon>Bdelloidea</taxon>
        <taxon>Philodinida</taxon>
        <taxon>Philodinidae</taxon>
        <taxon>Rotaria</taxon>
    </lineage>
</organism>
<dbReference type="InterPro" id="IPR000477">
    <property type="entry name" value="RT_dom"/>
</dbReference>
<reference evidence="3" key="1">
    <citation type="submission" date="2021-02" db="EMBL/GenBank/DDBJ databases">
        <authorList>
            <person name="Nowell W R."/>
        </authorList>
    </citation>
    <scope>NUCLEOTIDE SEQUENCE</scope>
</reference>
<dbReference type="CDD" id="cd01650">
    <property type="entry name" value="RT_nLTR_like"/>
    <property type="match status" value="1"/>
</dbReference>
<accession>A0A820Z4A4</accession>
<feature type="domain" description="Reverse transcriptase" evidence="1">
    <location>
        <begin position="136"/>
        <end position="442"/>
    </location>
</feature>
<evidence type="ECO:0000313" key="4">
    <source>
        <dbReference type="Proteomes" id="UP000663873"/>
    </source>
</evidence>
<dbReference type="Proteomes" id="UP000663873">
    <property type="component" value="Unassembled WGS sequence"/>
</dbReference>
<dbReference type="PANTHER" id="PTHR47027">
    <property type="entry name" value="REVERSE TRANSCRIPTASE DOMAIN-CONTAINING PROTEIN"/>
    <property type="match status" value="1"/>
</dbReference>
<dbReference type="EMBL" id="CAJOBP010009727">
    <property type="protein sequence ID" value="CAF4557069.1"/>
    <property type="molecule type" value="Genomic_DNA"/>
</dbReference>
<dbReference type="Pfam" id="PF00078">
    <property type="entry name" value="RVT_1"/>
    <property type="match status" value="1"/>
</dbReference>
<gene>
    <name evidence="2" type="ORF">TIS948_LOCUS30220</name>
    <name evidence="3" type="ORF">UJA718_LOCUS29723</name>
</gene>
<proteinExistence type="predicted"/>
<dbReference type="SUPFAM" id="SSF56672">
    <property type="entry name" value="DNA/RNA polymerases"/>
    <property type="match status" value="1"/>
</dbReference>